<evidence type="ECO:0008006" key="5">
    <source>
        <dbReference type="Google" id="ProtNLM"/>
    </source>
</evidence>
<feature type="region of interest" description="Disordered" evidence="2">
    <location>
        <begin position="761"/>
        <end position="797"/>
    </location>
</feature>
<dbReference type="SUPFAM" id="SSF49468">
    <property type="entry name" value="VHL"/>
    <property type="match status" value="1"/>
</dbReference>
<feature type="region of interest" description="Disordered" evidence="2">
    <location>
        <begin position="571"/>
        <end position="598"/>
    </location>
</feature>
<sequence>MKDMACSSWAELGGCEALAAFMWMVCSPDCHQRHASRPPLCATRVAASWCLTRRAQMDEECAGACLASALLPAQPTTRCLEMAQQGECESNRLFMLRHCWSACLPPSDEAVGKGVAVTAHECSLWAQAGECARTRPFMVRVCAAACSLVAAEALLPDAASRGGGEAAAECSLRAAAGECEANAAWMRSHCAGVCAAPPEEPARTAAASEEECALWAAAGECERNVRFMREECAAACAAPPSRAEGKASREECERWALHGECGRNPAWMFAACADACELAGSGQLLASNVSAQARPCDGLPPLPGIPSPTDCIAWARAGECERNELFMRVGCAEACELSRNGSLPEPEGVSESLCKFWAQAGSCSSERVFMHSSSACKAACDEVEAAVVRLGCDGWAARGQCDLCDDCEYNRTFMQATCADACANVARRMGCSADACKGDTFLDDDDFWVSQELRQDLAEIWFRNDGHELVQIFFVDPEGRETSYGVLMPGSRLMLKSRVGDHWRGRTLEGGRLLRDVRAHVLVAQRCACEQHALRLVDYTEPKRYARLLDHPHLSHLAGLARAEVCAKEESQTQAAANSTDGNGTAAHENATGNGGGNGSMLAKLNKLNSQLDSRSIVLLVHLADAQPASVRVWNGTHEEEVAVLKPSGVIRRPDSPHQVLLDRLREGQIIIVRRLKSRNLLMMHLIGDVVISPASQTNGVDQVWRVRRQQLQKKKQDLKRDVERLREQVALVQGANLGNMSEQSLIAFAVDAKATLEAIGTPSSNPGDPEIVWQAKQPRQIAPKTVVGRDVDDNSD</sequence>
<dbReference type="AlphaFoldDB" id="A0AB34JVL5"/>
<protein>
    <recommendedName>
        <fullName evidence="5">ShKT domain-containing protein</fullName>
    </recommendedName>
</protein>
<proteinExistence type="predicted"/>
<name>A0AB34JVL5_PRYPA</name>
<evidence type="ECO:0000256" key="1">
    <source>
        <dbReference type="SAM" id="Coils"/>
    </source>
</evidence>
<dbReference type="Gene3D" id="2.60.40.780">
    <property type="entry name" value="von Hippel-Lindau disease tumour suppressor, beta domain"/>
    <property type="match status" value="1"/>
</dbReference>
<feature type="compositionally biased region" description="Basic and acidic residues" evidence="2">
    <location>
        <begin position="788"/>
        <end position="797"/>
    </location>
</feature>
<dbReference type="EMBL" id="JBGBPQ010000003">
    <property type="protein sequence ID" value="KAL1526188.1"/>
    <property type="molecule type" value="Genomic_DNA"/>
</dbReference>
<accession>A0AB34JVL5</accession>
<evidence type="ECO:0000313" key="4">
    <source>
        <dbReference type="Proteomes" id="UP001515480"/>
    </source>
</evidence>
<comment type="caution">
    <text evidence="3">The sequence shown here is derived from an EMBL/GenBank/DDBJ whole genome shotgun (WGS) entry which is preliminary data.</text>
</comment>
<feature type="coiled-coil region" evidence="1">
    <location>
        <begin position="709"/>
        <end position="736"/>
    </location>
</feature>
<keyword evidence="1" id="KW-0175">Coiled coil</keyword>
<gene>
    <name evidence="3" type="ORF">AB1Y20_014916</name>
</gene>
<reference evidence="3 4" key="1">
    <citation type="journal article" date="2024" name="Science">
        <title>Giant polyketide synthase enzymes in the biosynthesis of giant marine polyether toxins.</title>
        <authorList>
            <person name="Fallon T.R."/>
            <person name="Shende V.V."/>
            <person name="Wierzbicki I.H."/>
            <person name="Pendleton A.L."/>
            <person name="Watervoot N.F."/>
            <person name="Auber R.P."/>
            <person name="Gonzalez D.J."/>
            <person name="Wisecaver J.H."/>
            <person name="Moore B.S."/>
        </authorList>
    </citation>
    <scope>NUCLEOTIDE SEQUENCE [LARGE SCALE GENOMIC DNA]</scope>
    <source>
        <strain evidence="3 4">12B1</strain>
    </source>
</reference>
<dbReference type="InterPro" id="IPR037140">
    <property type="entry name" value="VHL_beta_dom_sf"/>
</dbReference>
<feature type="compositionally biased region" description="Polar residues" evidence="2">
    <location>
        <begin position="572"/>
        <end position="583"/>
    </location>
</feature>
<evidence type="ECO:0000313" key="3">
    <source>
        <dbReference type="EMBL" id="KAL1526188.1"/>
    </source>
</evidence>
<keyword evidence="4" id="KW-1185">Reference proteome</keyword>
<dbReference type="Proteomes" id="UP001515480">
    <property type="component" value="Unassembled WGS sequence"/>
</dbReference>
<dbReference type="InterPro" id="IPR036208">
    <property type="entry name" value="VHL_sf"/>
</dbReference>
<evidence type="ECO:0000256" key="2">
    <source>
        <dbReference type="SAM" id="MobiDB-lite"/>
    </source>
</evidence>
<organism evidence="3 4">
    <name type="scientific">Prymnesium parvum</name>
    <name type="common">Toxic golden alga</name>
    <dbReference type="NCBI Taxonomy" id="97485"/>
    <lineage>
        <taxon>Eukaryota</taxon>
        <taxon>Haptista</taxon>
        <taxon>Haptophyta</taxon>
        <taxon>Prymnesiophyceae</taxon>
        <taxon>Prymnesiales</taxon>
        <taxon>Prymnesiaceae</taxon>
        <taxon>Prymnesium</taxon>
    </lineage>
</organism>